<evidence type="ECO:0000313" key="4">
    <source>
        <dbReference type="EMBL" id="CAK8686598.1"/>
    </source>
</evidence>
<organism evidence="4 5">
    <name type="scientific">Clavelina lepadiformis</name>
    <name type="common">Light-bulb sea squirt</name>
    <name type="synonym">Ascidia lepadiformis</name>
    <dbReference type="NCBI Taxonomy" id="159417"/>
    <lineage>
        <taxon>Eukaryota</taxon>
        <taxon>Metazoa</taxon>
        <taxon>Chordata</taxon>
        <taxon>Tunicata</taxon>
        <taxon>Ascidiacea</taxon>
        <taxon>Aplousobranchia</taxon>
        <taxon>Clavelinidae</taxon>
        <taxon>Clavelina</taxon>
    </lineage>
</organism>
<dbReference type="PANTHER" id="PTHR22406:SF7">
    <property type="entry name" value="NASCENT POLYPEPTIDE-ASSOCIATED COMPLEX SUBUNIT ALPHA, MUSCLE-SPECIFIC FORM"/>
    <property type="match status" value="1"/>
</dbReference>
<dbReference type="Proteomes" id="UP001642483">
    <property type="component" value="Unassembled WGS sequence"/>
</dbReference>
<keyword evidence="5" id="KW-1185">Reference proteome</keyword>
<feature type="region of interest" description="Disordered" evidence="3">
    <location>
        <begin position="1"/>
        <end position="21"/>
    </location>
</feature>
<comment type="similarity">
    <text evidence="1">Belongs to the SLAIN motif-containing family.</text>
</comment>
<dbReference type="InterPro" id="IPR026179">
    <property type="entry name" value="Slain"/>
</dbReference>
<feature type="compositionally biased region" description="Basic and acidic residues" evidence="3">
    <location>
        <begin position="206"/>
        <end position="219"/>
    </location>
</feature>
<evidence type="ECO:0000256" key="3">
    <source>
        <dbReference type="SAM" id="MobiDB-lite"/>
    </source>
</evidence>
<evidence type="ECO:0000256" key="1">
    <source>
        <dbReference type="ARBA" id="ARBA00006652"/>
    </source>
</evidence>
<sequence>MENGLLSSSSEASTVSSIGPSDDVEVRKLKDLVKKLEKQNEHLRHRTGRLNSSANKLPRYKGEVPHGGGDGNYNHAILDAVHDSLDDIKSLEDDDEFIRNSNCDNEFTWLYQSPLTKKKSRAISPAGRFSSPLEWVNEELENPSSPQLASAKRNILYKLNVSYDSCSPDIKHLTQSVEKRLVFPPDEYKPQDATDVQIVARIQQEELRRDVDTHHEKAGMEYPTPAKSPPPHSRAHRGSFDETHERTSTSSSGSQHLVHHLPVPSQTMTTSHGLYPAPGMDEDDTQPSRRSSTPTRNDLRHGPSPSAIGLSPRAKSPARARSPSRKTTGLTRRSLPNSSRPQGSSDRQNVSAVGNSLPSDVTNHRGRNISPSPANGNQPVIKSSLVAPSSKLSRLQPRKGIPSPSASPSLPAAGRGIPVARSGSPLTTQRRSLPRPSQTTTTMKYVTSKPNLQQTNKTCSRSPATRTPPQAPPIEPPNDIWGEDEAY</sequence>
<feature type="compositionally biased region" description="Low complexity" evidence="3">
    <location>
        <begin position="402"/>
        <end position="413"/>
    </location>
</feature>
<reference evidence="4 5" key="1">
    <citation type="submission" date="2024-02" db="EMBL/GenBank/DDBJ databases">
        <authorList>
            <person name="Daric V."/>
            <person name="Darras S."/>
        </authorList>
    </citation>
    <scope>NUCLEOTIDE SEQUENCE [LARGE SCALE GENOMIC DNA]</scope>
</reference>
<evidence type="ECO:0000313" key="5">
    <source>
        <dbReference type="Proteomes" id="UP001642483"/>
    </source>
</evidence>
<comment type="caution">
    <text evidence="4">The sequence shown here is derived from an EMBL/GenBank/DDBJ whole genome shotgun (WGS) entry which is preliminary data.</text>
</comment>
<keyword evidence="2" id="KW-0175">Coiled coil</keyword>
<protein>
    <recommendedName>
        <fullName evidence="6">SLAIN motif-containing protein 2</fullName>
    </recommendedName>
</protein>
<feature type="compositionally biased region" description="Low complexity" evidence="3">
    <location>
        <begin position="7"/>
        <end position="17"/>
    </location>
</feature>
<dbReference type="PANTHER" id="PTHR22406">
    <property type="entry name" value="NASCENT POLYPEPTIDE-ASSOCIATED COMPLEX SUBUNIT ALPHA, MUSCLE-SPECIFIC FORM"/>
    <property type="match status" value="1"/>
</dbReference>
<dbReference type="EMBL" id="CAWYQH010000102">
    <property type="protein sequence ID" value="CAK8686598.1"/>
    <property type="molecule type" value="Genomic_DNA"/>
</dbReference>
<proteinExistence type="inferred from homology"/>
<feature type="compositionally biased region" description="Basic and acidic residues" evidence="3">
    <location>
        <begin position="238"/>
        <end position="247"/>
    </location>
</feature>
<evidence type="ECO:0008006" key="6">
    <source>
        <dbReference type="Google" id="ProtNLM"/>
    </source>
</evidence>
<feature type="compositionally biased region" description="Polar residues" evidence="3">
    <location>
        <begin position="325"/>
        <end position="361"/>
    </location>
</feature>
<feature type="region of interest" description="Disordered" evidence="3">
    <location>
        <begin position="39"/>
        <end position="58"/>
    </location>
</feature>
<accession>A0ABP0G6V5</accession>
<feature type="region of interest" description="Disordered" evidence="3">
    <location>
        <begin position="206"/>
        <end position="487"/>
    </location>
</feature>
<gene>
    <name evidence="4" type="ORF">CVLEPA_LOCUS18515</name>
</gene>
<name>A0ABP0G6V5_CLALP</name>
<feature type="compositionally biased region" description="Polar residues" evidence="3">
    <location>
        <begin position="424"/>
        <end position="468"/>
    </location>
</feature>
<feature type="compositionally biased region" description="Polar residues" evidence="3">
    <location>
        <begin position="369"/>
        <end position="393"/>
    </location>
</feature>
<evidence type="ECO:0000256" key="2">
    <source>
        <dbReference type="ARBA" id="ARBA00023054"/>
    </source>
</evidence>